<protein>
    <submittedName>
        <fullName evidence="1">Uncharacterized protein</fullName>
    </submittedName>
</protein>
<evidence type="ECO:0000313" key="2">
    <source>
        <dbReference type="Proteomes" id="UP001056120"/>
    </source>
</evidence>
<accession>A0ACB9HCI1</accession>
<proteinExistence type="predicted"/>
<reference evidence="2" key="1">
    <citation type="journal article" date="2022" name="Mol. Ecol. Resour.">
        <title>The genomes of chicory, endive, great burdock and yacon provide insights into Asteraceae palaeo-polyploidization history and plant inulin production.</title>
        <authorList>
            <person name="Fan W."/>
            <person name="Wang S."/>
            <person name="Wang H."/>
            <person name="Wang A."/>
            <person name="Jiang F."/>
            <person name="Liu H."/>
            <person name="Zhao H."/>
            <person name="Xu D."/>
            <person name="Zhang Y."/>
        </authorList>
    </citation>
    <scope>NUCLEOTIDE SEQUENCE [LARGE SCALE GENOMIC DNA]</scope>
    <source>
        <strain evidence="2">cv. Yunnan</strain>
    </source>
</reference>
<gene>
    <name evidence="1" type="ORF">L1987_35583</name>
</gene>
<keyword evidence="2" id="KW-1185">Reference proteome</keyword>
<dbReference type="Proteomes" id="UP001056120">
    <property type="component" value="Linkage Group LG12"/>
</dbReference>
<dbReference type="EMBL" id="CM042029">
    <property type="protein sequence ID" value="KAI3792971.1"/>
    <property type="molecule type" value="Genomic_DNA"/>
</dbReference>
<evidence type="ECO:0000313" key="1">
    <source>
        <dbReference type="EMBL" id="KAI3792971.1"/>
    </source>
</evidence>
<name>A0ACB9HCI1_9ASTR</name>
<sequence>MIILITHAVAEYIAQEEMERKNGYWWSPDSKYIAFTEVDSSEIPLYRIMHQGKSTVGSEAQEEHAYPFAGATNVKVRLGVVPVTGGPVTWMDLCCGSNADHEYLTRVNWIDGNTLVAQVLNRSHSKLKLIKFDIKTGQGKCILVEEHDTWINLHDCFTPLDNGSSFLWASEKTGFRHLYLHDEIGVCMGPITQGDWMIEQIVGVNEASGFIYFTGTLDGPLECHMYRAELFPQYELETPVKLTQGKGKHSVVIDHQMQKFVDVH</sequence>
<comment type="caution">
    <text evidence="1">The sequence shown here is derived from an EMBL/GenBank/DDBJ whole genome shotgun (WGS) entry which is preliminary data.</text>
</comment>
<reference evidence="1 2" key="2">
    <citation type="journal article" date="2022" name="Mol. Ecol. Resour.">
        <title>The genomes of chicory, endive, great burdock and yacon provide insights into Asteraceae paleo-polyploidization history and plant inulin production.</title>
        <authorList>
            <person name="Fan W."/>
            <person name="Wang S."/>
            <person name="Wang H."/>
            <person name="Wang A."/>
            <person name="Jiang F."/>
            <person name="Liu H."/>
            <person name="Zhao H."/>
            <person name="Xu D."/>
            <person name="Zhang Y."/>
        </authorList>
    </citation>
    <scope>NUCLEOTIDE SEQUENCE [LARGE SCALE GENOMIC DNA]</scope>
    <source>
        <strain evidence="2">cv. Yunnan</strain>
        <tissue evidence="1">Leaves</tissue>
    </source>
</reference>
<organism evidence="1 2">
    <name type="scientific">Smallanthus sonchifolius</name>
    <dbReference type="NCBI Taxonomy" id="185202"/>
    <lineage>
        <taxon>Eukaryota</taxon>
        <taxon>Viridiplantae</taxon>
        <taxon>Streptophyta</taxon>
        <taxon>Embryophyta</taxon>
        <taxon>Tracheophyta</taxon>
        <taxon>Spermatophyta</taxon>
        <taxon>Magnoliopsida</taxon>
        <taxon>eudicotyledons</taxon>
        <taxon>Gunneridae</taxon>
        <taxon>Pentapetalae</taxon>
        <taxon>asterids</taxon>
        <taxon>campanulids</taxon>
        <taxon>Asterales</taxon>
        <taxon>Asteraceae</taxon>
        <taxon>Asteroideae</taxon>
        <taxon>Heliantheae alliance</taxon>
        <taxon>Millerieae</taxon>
        <taxon>Smallanthus</taxon>
    </lineage>
</organism>